<dbReference type="CDD" id="cd02976">
    <property type="entry name" value="NrdH"/>
    <property type="match status" value="1"/>
</dbReference>
<protein>
    <recommendedName>
        <fullName evidence="1">Glutaredoxin domain-containing protein</fullName>
    </recommendedName>
</protein>
<dbReference type="InterPro" id="IPR002109">
    <property type="entry name" value="Glutaredoxin"/>
</dbReference>
<dbReference type="EMBL" id="LAZR01010608">
    <property type="protein sequence ID" value="KKM66055.1"/>
    <property type="molecule type" value="Genomic_DNA"/>
</dbReference>
<dbReference type="InterPro" id="IPR036249">
    <property type="entry name" value="Thioredoxin-like_sf"/>
</dbReference>
<evidence type="ECO:0000313" key="2">
    <source>
        <dbReference type="EMBL" id="KKM66055.1"/>
    </source>
</evidence>
<reference evidence="2" key="1">
    <citation type="journal article" date="2015" name="Nature">
        <title>Complex archaea that bridge the gap between prokaryotes and eukaryotes.</title>
        <authorList>
            <person name="Spang A."/>
            <person name="Saw J.H."/>
            <person name="Jorgensen S.L."/>
            <person name="Zaremba-Niedzwiedzka K."/>
            <person name="Martijn J."/>
            <person name="Lind A.E."/>
            <person name="van Eijk R."/>
            <person name="Schleper C."/>
            <person name="Guy L."/>
            <person name="Ettema T.J."/>
        </authorList>
    </citation>
    <scope>NUCLEOTIDE SEQUENCE</scope>
</reference>
<dbReference type="AlphaFoldDB" id="A0A0F9LNX5"/>
<evidence type="ECO:0000259" key="1">
    <source>
        <dbReference type="Pfam" id="PF00462"/>
    </source>
</evidence>
<comment type="caution">
    <text evidence="2">The sequence shown here is derived from an EMBL/GenBank/DDBJ whole genome shotgun (WGS) entry which is preliminary data.</text>
</comment>
<proteinExistence type="predicted"/>
<name>A0A0F9LNX5_9ZZZZ</name>
<organism evidence="2">
    <name type="scientific">marine sediment metagenome</name>
    <dbReference type="NCBI Taxonomy" id="412755"/>
    <lineage>
        <taxon>unclassified sequences</taxon>
        <taxon>metagenomes</taxon>
        <taxon>ecological metagenomes</taxon>
    </lineage>
</organism>
<accession>A0A0F9LNX5</accession>
<dbReference type="Pfam" id="PF00462">
    <property type="entry name" value="Glutaredoxin"/>
    <property type="match status" value="1"/>
</dbReference>
<dbReference type="PROSITE" id="PS51354">
    <property type="entry name" value="GLUTAREDOXIN_2"/>
    <property type="match status" value="1"/>
</dbReference>
<gene>
    <name evidence="2" type="ORF">LCGC14_1485070</name>
</gene>
<dbReference type="Gene3D" id="3.40.30.10">
    <property type="entry name" value="Glutaredoxin"/>
    <property type="match status" value="1"/>
</dbReference>
<sequence>MPVENLIEKLAIEVQGEKKGEENIIIFSLSTCMWCKKCKRFLDERNMKYRYIDLDKIDPKDKKKIIEYLKSTYESRISYPFLVCEKGFVVGFNPDKYKKLLES</sequence>
<dbReference type="SUPFAM" id="SSF52833">
    <property type="entry name" value="Thioredoxin-like"/>
    <property type="match status" value="1"/>
</dbReference>
<feature type="domain" description="Glutaredoxin" evidence="1">
    <location>
        <begin position="24"/>
        <end position="70"/>
    </location>
</feature>